<sequence length="397" mass="40684">MENVEQSKRSLGSTLVLALGTFAVGMDAFIVSAFLPEMAEDLSVSASMAGWSVTAFALAYALLAPIIATMTSTVARRRLLVSSLVLLGLANIASAACTTLGLLILTRIAAAASAAAYTPNAGATAAAMVHPGQRARALSVVIGGLTVATALGVPLGHAISVFMNWRASLAFVGVLAFAAAATVFFVMKPMPGGAAIGLRQRLSVLARPGVVGILMLTVFGMAAAYSAYAFVISILEGFQVPPANFTMMLFMYGLGAFCGNYLSGWATDRHGPIMTLACAYLVMTLALGGLGLMFGGKGLEAIYPISFLIACWGGSSWAQSPAQQQRLISLAPQEANLVIALNSSGIYIGIAIGTMIGGQLIGLGGSYPLWAGAALAAIAMCYIMMSGSTGRQGSDRG</sequence>
<feature type="transmembrane region" description="Helical" evidence="6">
    <location>
        <begin position="137"/>
        <end position="159"/>
    </location>
</feature>
<name>A0A9X3R4T9_ALCXX</name>
<feature type="domain" description="Major facilitator superfamily (MFS) profile" evidence="7">
    <location>
        <begin position="13"/>
        <end position="391"/>
    </location>
</feature>
<accession>A0A9X3R4T9</accession>
<keyword evidence="3 6" id="KW-0812">Transmembrane</keyword>
<feature type="transmembrane region" description="Helical" evidence="6">
    <location>
        <begin position="339"/>
        <end position="361"/>
    </location>
</feature>
<dbReference type="PANTHER" id="PTHR43124">
    <property type="entry name" value="PURINE EFFLUX PUMP PBUE"/>
    <property type="match status" value="1"/>
</dbReference>
<evidence type="ECO:0000259" key="7">
    <source>
        <dbReference type="PROSITE" id="PS50850"/>
    </source>
</evidence>
<feature type="transmembrane region" description="Helical" evidence="6">
    <location>
        <begin position="165"/>
        <end position="187"/>
    </location>
</feature>
<dbReference type="SUPFAM" id="SSF103473">
    <property type="entry name" value="MFS general substrate transporter"/>
    <property type="match status" value="1"/>
</dbReference>
<feature type="transmembrane region" description="Helical" evidence="6">
    <location>
        <begin position="79"/>
        <end position="104"/>
    </location>
</feature>
<comment type="subcellular location">
    <subcellularLocation>
        <location evidence="1">Cell membrane</location>
        <topology evidence="1">Multi-pass membrane protein</topology>
    </subcellularLocation>
</comment>
<feature type="transmembrane region" description="Helical" evidence="6">
    <location>
        <begin position="367"/>
        <end position="385"/>
    </location>
</feature>
<dbReference type="AlphaFoldDB" id="A0A9X3R4T9"/>
<evidence type="ECO:0000256" key="1">
    <source>
        <dbReference type="ARBA" id="ARBA00004651"/>
    </source>
</evidence>
<feature type="transmembrane region" description="Helical" evidence="6">
    <location>
        <begin position="243"/>
        <end position="262"/>
    </location>
</feature>
<comment type="caution">
    <text evidence="8">The sequence shown here is derived from an EMBL/GenBank/DDBJ whole genome shotgun (WGS) entry which is preliminary data.</text>
</comment>
<evidence type="ECO:0000313" key="9">
    <source>
        <dbReference type="Proteomes" id="UP001141992"/>
    </source>
</evidence>
<evidence type="ECO:0000256" key="6">
    <source>
        <dbReference type="SAM" id="Phobius"/>
    </source>
</evidence>
<feature type="transmembrane region" description="Helical" evidence="6">
    <location>
        <begin position="208"/>
        <end position="231"/>
    </location>
</feature>
<feature type="transmembrane region" description="Helical" evidence="6">
    <location>
        <begin position="48"/>
        <end position="67"/>
    </location>
</feature>
<keyword evidence="4 6" id="KW-1133">Transmembrane helix</keyword>
<dbReference type="PANTHER" id="PTHR43124:SF10">
    <property type="entry name" value="PURINE EFFLUX PUMP PBUE"/>
    <property type="match status" value="1"/>
</dbReference>
<dbReference type="GO" id="GO:0022857">
    <property type="term" value="F:transmembrane transporter activity"/>
    <property type="evidence" value="ECO:0007669"/>
    <property type="project" value="InterPro"/>
</dbReference>
<gene>
    <name evidence="8" type="ORF">O9570_13435</name>
</gene>
<dbReference type="PROSITE" id="PS50850">
    <property type="entry name" value="MFS"/>
    <property type="match status" value="1"/>
</dbReference>
<dbReference type="Gene3D" id="1.20.1250.20">
    <property type="entry name" value="MFS general substrate transporter like domains"/>
    <property type="match status" value="1"/>
</dbReference>
<dbReference type="GeneID" id="75273878"/>
<dbReference type="InterPro" id="IPR036259">
    <property type="entry name" value="MFS_trans_sf"/>
</dbReference>
<dbReference type="CDD" id="cd17324">
    <property type="entry name" value="MFS_NepI_like"/>
    <property type="match status" value="1"/>
</dbReference>
<dbReference type="Proteomes" id="UP001141992">
    <property type="component" value="Unassembled WGS sequence"/>
</dbReference>
<dbReference type="InterPro" id="IPR020846">
    <property type="entry name" value="MFS_dom"/>
</dbReference>
<dbReference type="InterPro" id="IPR050189">
    <property type="entry name" value="MFS_Efflux_Transporters"/>
</dbReference>
<dbReference type="Pfam" id="PF07690">
    <property type="entry name" value="MFS_1"/>
    <property type="match status" value="1"/>
</dbReference>
<evidence type="ECO:0000256" key="5">
    <source>
        <dbReference type="ARBA" id="ARBA00023136"/>
    </source>
</evidence>
<proteinExistence type="predicted"/>
<reference evidence="8" key="1">
    <citation type="submission" date="2022-12" db="EMBL/GenBank/DDBJ databases">
        <authorList>
            <person name="Voronina O.L."/>
            <person name="Kunda M.S."/>
            <person name="Ryzhova N."/>
            <person name="Aksenova E.I."/>
        </authorList>
    </citation>
    <scope>NUCLEOTIDE SEQUENCE</scope>
    <source>
        <strain evidence="8">SCCH136:Ach223948</strain>
    </source>
</reference>
<dbReference type="EMBL" id="JAPZVI010000008">
    <property type="protein sequence ID" value="MCZ8402453.1"/>
    <property type="molecule type" value="Genomic_DNA"/>
</dbReference>
<organism evidence="8 9">
    <name type="scientific">Alcaligenes xylosoxydans xylosoxydans</name>
    <name type="common">Achromobacter xylosoxidans</name>
    <dbReference type="NCBI Taxonomy" id="85698"/>
    <lineage>
        <taxon>Bacteria</taxon>
        <taxon>Pseudomonadati</taxon>
        <taxon>Pseudomonadota</taxon>
        <taxon>Betaproteobacteria</taxon>
        <taxon>Burkholderiales</taxon>
        <taxon>Alcaligenaceae</taxon>
        <taxon>Achromobacter</taxon>
    </lineage>
</organism>
<dbReference type="RefSeq" id="WP_236260868.1">
    <property type="nucleotide sequence ID" value="NZ_CP066291.1"/>
</dbReference>
<feature type="transmembrane region" description="Helical" evidence="6">
    <location>
        <begin position="274"/>
        <end position="295"/>
    </location>
</feature>
<feature type="transmembrane region" description="Helical" evidence="6">
    <location>
        <begin position="110"/>
        <end position="130"/>
    </location>
</feature>
<feature type="transmembrane region" description="Helical" evidence="6">
    <location>
        <begin position="12"/>
        <end position="36"/>
    </location>
</feature>
<protein>
    <submittedName>
        <fullName evidence="8">MFS transporter</fullName>
    </submittedName>
</protein>
<evidence type="ECO:0000256" key="3">
    <source>
        <dbReference type="ARBA" id="ARBA00022692"/>
    </source>
</evidence>
<evidence type="ECO:0000313" key="8">
    <source>
        <dbReference type="EMBL" id="MCZ8402453.1"/>
    </source>
</evidence>
<dbReference type="InterPro" id="IPR011701">
    <property type="entry name" value="MFS"/>
</dbReference>
<keyword evidence="5 6" id="KW-0472">Membrane</keyword>
<keyword evidence="2" id="KW-1003">Cell membrane</keyword>
<evidence type="ECO:0000256" key="4">
    <source>
        <dbReference type="ARBA" id="ARBA00022989"/>
    </source>
</evidence>
<feature type="transmembrane region" description="Helical" evidence="6">
    <location>
        <begin position="301"/>
        <end position="318"/>
    </location>
</feature>
<dbReference type="GO" id="GO:0005886">
    <property type="term" value="C:plasma membrane"/>
    <property type="evidence" value="ECO:0007669"/>
    <property type="project" value="UniProtKB-SubCell"/>
</dbReference>
<evidence type="ECO:0000256" key="2">
    <source>
        <dbReference type="ARBA" id="ARBA00022475"/>
    </source>
</evidence>